<dbReference type="PATRIC" id="fig|243230.17.peg.2408"/>
<dbReference type="GeneID" id="69518426"/>
<sequence length="210" mass="22963">MFKPSAKRQSHPPEADTPGQKLPGRVRVRALASQLAGRALTDPRVQDVTGNLRGRGEDLRGQVRNRAEERLEHLIEQRRQERGQPLSPEVDAALAARRHAREQRAAQQQLRAQALSHATTPEERRVLTRVADASPLTGGQPPVPRYTALLDALAPGGHAEREMAVHRAIWSLAERRVLAVSAHGDVTFGPLLTDLPPAPYELGEESNGGV</sequence>
<evidence type="ECO:0000256" key="1">
    <source>
        <dbReference type="SAM" id="MobiDB-lite"/>
    </source>
</evidence>
<dbReference type="InParanoid" id="Q9RSE1"/>
<dbReference type="STRING" id="243230.DR_2183"/>
<dbReference type="RefSeq" id="WP_010888814.1">
    <property type="nucleotide sequence ID" value="NC_001263.1"/>
</dbReference>
<dbReference type="KEGG" id="dra:DR_2183"/>
<organism evidence="2 3">
    <name type="scientific">Deinococcus radiodurans (strain ATCC 13939 / DSM 20539 / JCM 16871 / CCUG 27074 / LMG 4051 / NBRC 15346 / NCIMB 9279 / VKM B-1422 / R1)</name>
    <dbReference type="NCBI Taxonomy" id="243230"/>
    <lineage>
        <taxon>Bacteria</taxon>
        <taxon>Thermotogati</taxon>
        <taxon>Deinococcota</taxon>
        <taxon>Deinococci</taxon>
        <taxon>Deinococcales</taxon>
        <taxon>Deinococcaceae</taxon>
        <taxon>Deinococcus</taxon>
    </lineage>
</organism>
<dbReference type="EnsemblBacteria" id="AAF11734">
    <property type="protein sequence ID" value="AAF11734"/>
    <property type="gene ID" value="DR_2183"/>
</dbReference>
<reference evidence="2 3" key="1">
    <citation type="journal article" date="1999" name="Science">
        <title>Genome sequence of the radioresistant bacterium Deinococcus radiodurans R1.</title>
        <authorList>
            <person name="White O."/>
            <person name="Eisen J.A."/>
            <person name="Heidelberg J.F."/>
            <person name="Hickey E.K."/>
            <person name="Peterson J.D."/>
            <person name="Dodson R.J."/>
            <person name="Haft D.H."/>
            <person name="Gwinn M.L."/>
            <person name="Nelson W.C."/>
            <person name="Richardson D.L."/>
            <person name="Moffat K.S."/>
            <person name="Qin H."/>
            <person name="Jiang L."/>
            <person name="Pamphile W."/>
            <person name="Crosby M."/>
            <person name="Shen M."/>
            <person name="Vamathevan J.J."/>
            <person name="Lam P."/>
            <person name="McDonald L."/>
            <person name="Utterback T."/>
            <person name="Zalewski C."/>
            <person name="Makarova K.S."/>
            <person name="Aravind L."/>
            <person name="Daly M.J."/>
            <person name="Minton K.W."/>
            <person name="Fleischmann R.D."/>
            <person name="Ketchum K.A."/>
            <person name="Nelson K.E."/>
            <person name="Salzberg S."/>
            <person name="Smith H.O."/>
            <person name="Venter J.C."/>
            <person name="Fraser C.M."/>
        </authorList>
    </citation>
    <scope>NUCLEOTIDE SEQUENCE [LARGE SCALE GENOMIC DNA]</scope>
    <source>
        <strain evidence="3">ATCC 13939 / DSM 20539 / JCM 16871 / LMG 4051 / NBRC 15346 / NCIMB 9279 / R1 / VKM B-1422</strain>
    </source>
</reference>
<dbReference type="OrthoDB" id="67903at2"/>
<dbReference type="AlphaFoldDB" id="Q9RSE1"/>
<gene>
    <name evidence="2" type="ordered locus">DR_2183</name>
</gene>
<dbReference type="PIR" id="F75305">
    <property type="entry name" value="F75305"/>
</dbReference>
<keyword evidence="3" id="KW-1185">Reference proteome</keyword>
<dbReference type="Proteomes" id="UP000002524">
    <property type="component" value="Chromosome 1"/>
</dbReference>
<evidence type="ECO:0000313" key="3">
    <source>
        <dbReference type="Proteomes" id="UP000002524"/>
    </source>
</evidence>
<name>Q9RSE1_DEIRA</name>
<feature type="region of interest" description="Disordered" evidence="1">
    <location>
        <begin position="1"/>
        <end position="25"/>
    </location>
</feature>
<protein>
    <submittedName>
        <fullName evidence="2">Uncharacterized protein</fullName>
    </submittedName>
</protein>
<feature type="compositionally biased region" description="Basic residues" evidence="1">
    <location>
        <begin position="1"/>
        <end position="10"/>
    </location>
</feature>
<dbReference type="PaxDb" id="243230-DR_2183"/>
<proteinExistence type="predicted"/>
<dbReference type="EMBL" id="AE000513">
    <property type="protein sequence ID" value="AAF11734.1"/>
    <property type="molecule type" value="Genomic_DNA"/>
</dbReference>
<dbReference type="HOGENOM" id="CLU_112372_0_0_0"/>
<accession>Q9RSE1</accession>
<evidence type="ECO:0000313" key="2">
    <source>
        <dbReference type="EMBL" id="AAF11734.1"/>
    </source>
</evidence>